<reference evidence="9 10" key="1">
    <citation type="submission" date="2011-02" db="EMBL/GenBank/DDBJ databases">
        <title>The Genome Sequence of Sphaeroforma arctica JP610.</title>
        <authorList>
            <consortium name="The Broad Institute Genome Sequencing Platform"/>
            <person name="Russ C."/>
            <person name="Cuomo C."/>
            <person name="Young S.K."/>
            <person name="Zeng Q."/>
            <person name="Gargeya S."/>
            <person name="Alvarado L."/>
            <person name="Berlin A."/>
            <person name="Chapman S.B."/>
            <person name="Chen Z."/>
            <person name="Freedman E."/>
            <person name="Gellesch M."/>
            <person name="Goldberg J."/>
            <person name="Griggs A."/>
            <person name="Gujja S."/>
            <person name="Heilman E."/>
            <person name="Heiman D."/>
            <person name="Howarth C."/>
            <person name="Mehta T."/>
            <person name="Neiman D."/>
            <person name="Pearson M."/>
            <person name="Roberts A."/>
            <person name="Saif S."/>
            <person name="Shea T."/>
            <person name="Shenoy N."/>
            <person name="Sisk P."/>
            <person name="Stolte C."/>
            <person name="Sykes S."/>
            <person name="White J."/>
            <person name="Yandava C."/>
            <person name="Burger G."/>
            <person name="Gray M.W."/>
            <person name="Holland P.W.H."/>
            <person name="King N."/>
            <person name="Lang F.B.F."/>
            <person name="Roger A.J."/>
            <person name="Ruiz-Trillo I."/>
            <person name="Haas B."/>
            <person name="Nusbaum C."/>
            <person name="Birren B."/>
        </authorList>
    </citation>
    <scope>NUCLEOTIDE SEQUENCE [LARGE SCALE GENOMIC DNA]</scope>
    <source>
        <strain evidence="9 10">JP610</strain>
    </source>
</reference>
<evidence type="ECO:0000313" key="9">
    <source>
        <dbReference type="EMBL" id="KNC77570.1"/>
    </source>
</evidence>
<name>A0A0L0FLF1_9EUKA</name>
<evidence type="ECO:0000256" key="4">
    <source>
        <dbReference type="ARBA" id="ARBA00023015"/>
    </source>
</evidence>
<dbReference type="RefSeq" id="XP_014151472.1">
    <property type="nucleotide sequence ID" value="XM_014295997.1"/>
</dbReference>
<evidence type="ECO:0000256" key="7">
    <source>
        <dbReference type="SAM" id="Coils"/>
    </source>
</evidence>
<evidence type="ECO:0000256" key="1">
    <source>
        <dbReference type="ARBA" id="ARBA00004123"/>
    </source>
</evidence>
<dbReference type="GO" id="GO:0003723">
    <property type="term" value="F:RNA binding"/>
    <property type="evidence" value="ECO:0007669"/>
    <property type="project" value="TreeGrafter"/>
</dbReference>
<keyword evidence="10" id="KW-1185">Reference proteome</keyword>
<evidence type="ECO:0000256" key="5">
    <source>
        <dbReference type="ARBA" id="ARBA00023163"/>
    </source>
</evidence>
<comment type="similarity">
    <text evidence="2">Belongs to the NELF-D family.</text>
</comment>
<feature type="region of interest" description="Disordered" evidence="8">
    <location>
        <begin position="1"/>
        <end position="41"/>
    </location>
</feature>
<protein>
    <recommendedName>
        <fullName evidence="11">TH1 protein</fullName>
    </recommendedName>
</protein>
<evidence type="ECO:0000256" key="3">
    <source>
        <dbReference type="ARBA" id="ARBA00022491"/>
    </source>
</evidence>
<comment type="subcellular location">
    <subcellularLocation>
        <location evidence="1">Nucleus</location>
    </subcellularLocation>
</comment>
<dbReference type="Proteomes" id="UP000054560">
    <property type="component" value="Unassembled WGS sequence"/>
</dbReference>
<feature type="coiled-coil region" evidence="7">
    <location>
        <begin position="364"/>
        <end position="391"/>
    </location>
</feature>
<keyword evidence="6" id="KW-0539">Nucleus</keyword>
<dbReference type="eggNOG" id="ENOG502QPUE">
    <property type="taxonomic scope" value="Eukaryota"/>
</dbReference>
<dbReference type="GeneID" id="25910477"/>
<organism evidence="9 10">
    <name type="scientific">Sphaeroforma arctica JP610</name>
    <dbReference type="NCBI Taxonomy" id="667725"/>
    <lineage>
        <taxon>Eukaryota</taxon>
        <taxon>Ichthyosporea</taxon>
        <taxon>Ichthyophonida</taxon>
        <taxon>Sphaeroforma</taxon>
    </lineage>
</organism>
<dbReference type="Pfam" id="PF04858">
    <property type="entry name" value="TH1"/>
    <property type="match status" value="2"/>
</dbReference>
<dbReference type="InterPro" id="IPR006942">
    <property type="entry name" value="TH1"/>
</dbReference>
<evidence type="ECO:0000256" key="8">
    <source>
        <dbReference type="SAM" id="MobiDB-lite"/>
    </source>
</evidence>
<dbReference type="STRING" id="667725.A0A0L0FLF1"/>
<keyword evidence="3" id="KW-0678">Repressor</keyword>
<evidence type="ECO:0000256" key="6">
    <source>
        <dbReference type="ARBA" id="ARBA00023242"/>
    </source>
</evidence>
<feature type="region of interest" description="Disordered" evidence="8">
    <location>
        <begin position="96"/>
        <end position="118"/>
    </location>
</feature>
<evidence type="ECO:0000313" key="10">
    <source>
        <dbReference type="Proteomes" id="UP000054560"/>
    </source>
</evidence>
<dbReference type="GO" id="GO:0034244">
    <property type="term" value="P:negative regulation of transcription elongation by RNA polymerase II"/>
    <property type="evidence" value="ECO:0007669"/>
    <property type="project" value="TreeGrafter"/>
</dbReference>
<evidence type="ECO:0008006" key="11">
    <source>
        <dbReference type="Google" id="ProtNLM"/>
    </source>
</evidence>
<accession>A0A0L0FLF1</accession>
<dbReference type="GO" id="GO:0032021">
    <property type="term" value="C:NELF complex"/>
    <property type="evidence" value="ECO:0007669"/>
    <property type="project" value="TreeGrafter"/>
</dbReference>
<sequence length="735" mass="82283">MEMDPKGVVYESEADTGDVGQDDGVYHAEGNTDDAMAMDDQSHLEGVEGENESGMYEPDTDEHGNPIYYENEDVVYENSEAIYDNGDGLYVGDEGPAQSTDDDEGMLGEEHFGDDSTQEERELQRVKQQDEYSNLLKTTDALMEPKVSEWLIGYLRSGGAPPDAIGLLSNNYRGLAQMANLMSEWLMITGVPQEEIESTFDEYVRGLILQYFNSKEADSILTQMKDDEFPPWLEELISYPQWRQLIADLTERHHESYFLKYMVQKISDAGYQSEMLNVATASRNLEVFSRVLVNQLGHILSMGTSADAKPETHEQNGDADVTAMNGWAATPETAAMKEAIADFVKTACYTGSTYLFTQALLHKLMVTEDRNSRERNTLRRLSQEVEKYAKDNEHNVLHLSLLLTGCATLYPEVAVSVNGLLMKGEVNPADMLRLHKAYTTTQHSQTKAPPLQLVQLPKLIEIIIDTLFDAKKKLLPAHRSAYISFLALLVSGHTDENGGYNHTSPRVKATADAIEKTVGVCQKTYIVWSDPEPVKVILDNLQKFPVLAPGVLKWIRDNLADSDYFVSNFSTGQVPIHLAILDRVAKFHPHTCPQVFELVRTTFERSDLGLQAIVNMEMKKILIDRMIHIMTCGYVLEVIQYLVKNPPLDHTLQRYAVAEIMSTIGPPYSLELVDQVLDLVETVIPVLHSTSAARTVVVEFTRTVTQKQEDGTQVTTAPLTDKIAQRVADLEKLVG</sequence>
<dbReference type="PANTHER" id="PTHR12144">
    <property type="entry name" value="NEGATIVE ELONGATION FACTOR D"/>
    <property type="match status" value="1"/>
</dbReference>
<evidence type="ECO:0000256" key="2">
    <source>
        <dbReference type="ARBA" id="ARBA00005726"/>
    </source>
</evidence>
<gene>
    <name evidence="9" type="ORF">SARC_09973</name>
</gene>
<dbReference type="OrthoDB" id="511287at2759"/>
<keyword evidence="7" id="KW-0175">Coiled coil</keyword>
<keyword evidence="5" id="KW-0804">Transcription</keyword>
<dbReference type="PANTHER" id="PTHR12144:SF0">
    <property type="entry name" value="NEGATIVE ELONGATION FACTOR C_D"/>
    <property type="match status" value="1"/>
</dbReference>
<dbReference type="EMBL" id="KQ242693">
    <property type="protein sequence ID" value="KNC77570.1"/>
    <property type="molecule type" value="Genomic_DNA"/>
</dbReference>
<feature type="compositionally biased region" description="Basic and acidic residues" evidence="8">
    <location>
        <begin position="108"/>
        <end position="118"/>
    </location>
</feature>
<keyword evidence="4" id="KW-0805">Transcription regulation</keyword>
<dbReference type="AlphaFoldDB" id="A0A0L0FLF1"/>
<proteinExistence type="inferred from homology"/>